<name>A0A0C1MP14_9GAMM</name>
<evidence type="ECO:0000313" key="2">
    <source>
        <dbReference type="Proteomes" id="UP000031327"/>
    </source>
</evidence>
<reference evidence="1 2" key="1">
    <citation type="submission" date="2014-12" db="EMBL/GenBank/DDBJ databases">
        <title>Draft Genome Sequence of Pseudoalteromonas luteoviolacea HI1.</title>
        <authorList>
            <person name="Asahina A.Y."/>
            <person name="Hadfield M.G."/>
        </authorList>
    </citation>
    <scope>NUCLEOTIDE SEQUENCE [LARGE SCALE GENOMIC DNA]</scope>
    <source>
        <strain evidence="1 2">HI1</strain>
    </source>
</reference>
<proteinExistence type="predicted"/>
<sequence>MRRAAFTLVFFLTGCNSSDSSKVAPESFEFRDVTLSVTQLNPNHNDSVENSGLSYHGMFYLYGKEQGKIKLNGQDKLTFTSPSKHQFNAKNIPQTGSLAEQCCKLEVSGLQDTQYQHQDNHIWLAELTRNNTVMESFELDLPQMAQFIYPGESADYQQFAFTGNDVVLTWHPETAKDLIKIRYKISTQNEGQDLCSGQNEIIEERVDNLSELNGELVIPADKIALCPHPVSIYATLNYDNEQRKTITTHKQKNTFQFFDFETIQIISLYEDGPYKPE</sequence>
<protein>
    <recommendedName>
        <fullName evidence="3">Lipoprotein</fullName>
    </recommendedName>
</protein>
<dbReference type="AlphaFoldDB" id="A0A0C1MP14"/>
<accession>A0A0C1MP14</accession>
<dbReference type="EMBL" id="JWIC01000003">
    <property type="protein sequence ID" value="KID58809.1"/>
    <property type="molecule type" value="Genomic_DNA"/>
</dbReference>
<dbReference type="Proteomes" id="UP000031327">
    <property type="component" value="Unassembled WGS sequence"/>
</dbReference>
<dbReference type="RefSeq" id="WP_039607978.1">
    <property type="nucleotide sequence ID" value="NZ_JWIC01000003.1"/>
</dbReference>
<dbReference type="PROSITE" id="PS51257">
    <property type="entry name" value="PROKAR_LIPOPROTEIN"/>
    <property type="match status" value="1"/>
</dbReference>
<evidence type="ECO:0000313" key="1">
    <source>
        <dbReference type="EMBL" id="KID58809.1"/>
    </source>
</evidence>
<comment type="caution">
    <text evidence="1">The sequence shown here is derived from an EMBL/GenBank/DDBJ whole genome shotgun (WGS) entry which is preliminary data.</text>
</comment>
<dbReference type="OrthoDB" id="6303481at2"/>
<gene>
    <name evidence="1" type="ORF">JF50_02840</name>
</gene>
<evidence type="ECO:0008006" key="3">
    <source>
        <dbReference type="Google" id="ProtNLM"/>
    </source>
</evidence>
<organism evidence="1 2">
    <name type="scientific">Pseudoalteromonas luteoviolacea</name>
    <dbReference type="NCBI Taxonomy" id="43657"/>
    <lineage>
        <taxon>Bacteria</taxon>
        <taxon>Pseudomonadati</taxon>
        <taxon>Pseudomonadota</taxon>
        <taxon>Gammaproteobacteria</taxon>
        <taxon>Alteromonadales</taxon>
        <taxon>Pseudoalteromonadaceae</taxon>
        <taxon>Pseudoalteromonas</taxon>
    </lineage>
</organism>